<feature type="domain" description="Origin recognition complex subunit 3 N-terminal" evidence="11">
    <location>
        <begin position="20"/>
        <end position="347"/>
    </location>
</feature>
<evidence type="ECO:0000256" key="3">
    <source>
        <dbReference type="ARBA" id="ARBA00019085"/>
    </source>
</evidence>
<keyword evidence="7" id="KW-0539">Nucleus</keyword>
<evidence type="ECO:0000256" key="10">
    <source>
        <dbReference type="SAM" id="MobiDB-lite"/>
    </source>
</evidence>
<dbReference type="InterPro" id="IPR040855">
    <property type="entry name" value="ORC_WH_C"/>
</dbReference>
<organism evidence="14 15">
    <name type="scientific">Aspergillus brasiliensis</name>
    <dbReference type="NCBI Taxonomy" id="319629"/>
    <lineage>
        <taxon>Eukaryota</taxon>
        <taxon>Fungi</taxon>
        <taxon>Dikarya</taxon>
        <taxon>Ascomycota</taxon>
        <taxon>Pezizomycotina</taxon>
        <taxon>Eurotiomycetes</taxon>
        <taxon>Eurotiomycetidae</taxon>
        <taxon>Eurotiales</taxon>
        <taxon>Aspergillaceae</taxon>
        <taxon>Aspergillus</taxon>
        <taxon>Aspergillus subgen. Circumdati</taxon>
    </lineage>
</organism>
<dbReference type="CDD" id="cd20704">
    <property type="entry name" value="Orc3"/>
    <property type="match status" value="1"/>
</dbReference>
<dbReference type="GO" id="GO:0006270">
    <property type="term" value="P:DNA replication initiation"/>
    <property type="evidence" value="ECO:0007669"/>
    <property type="project" value="TreeGrafter"/>
</dbReference>
<keyword evidence="6" id="KW-0238">DNA-binding</keyword>
<dbReference type="GO" id="GO:0005656">
    <property type="term" value="C:nuclear pre-replicative complex"/>
    <property type="evidence" value="ECO:0007669"/>
    <property type="project" value="TreeGrafter"/>
</dbReference>
<dbReference type="Pfam" id="PF19675">
    <property type="entry name" value="ORC3_ins"/>
    <property type="match status" value="1"/>
</dbReference>
<evidence type="ECO:0000259" key="13">
    <source>
        <dbReference type="Pfam" id="PF19675"/>
    </source>
</evidence>
<dbReference type="Pfam" id="PF18137">
    <property type="entry name" value="WHD_ORC"/>
    <property type="match status" value="1"/>
</dbReference>
<dbReference type="InterPro" id="IPR045663">
    <property type="entry name" value="ORC3_ins"/>
</dbReference>
<proteinExistence type="inferred from homology"/>
<feature type="domain" description="Origin recognition complex subunit 3 winged helix C-terminal" evidence="12">
    <location>
        <begin position="591"/>
        <end position="698"/>
    </location>
</feature>
<dbReference type="AlphaFoldDB" id="A0A9W6DM91"/>
<accession>A0A9W6DM91</accession>
<evidence type="ECO:0000256" key="9">
    <source>
        <dbReference type="ARBA" id="ARBA00045241"/>
    </source>
</evidence>
<evidence type="ECO:0000256" key="4">
    <source>
        <dbReference type="ARBA" id="ARBA00022553"/>
    </source>
</evidence>
<evidence type="ECO:0000256" key="7">
    <source>
        <dbReference type="ARBA" id="ARBA00023242"/>
    </source>
</evidence>
<comment type="similarity">
    <text evidence="2">Belongs to the ORC3 family.</text>
</comment>
<name>A0A9W6DM91_9EURO</name>
<evidence type="ECO:0000259" key="12">
    <source>
        <dbReference type="Pfam" id="PF18137"/>
    </source>
</evidence>
<dbReference type="InterPro" id="IPR020795">
    <property type="entry name" value="ORC3"/>
</dbReference>
<comment type="subcellular location">
    <subcellularLocation>
        <location evidence="1">Nucleus</location>
    </subcellularLocation>
</comment>
<comment type="caution">
    <text evidence="14">The sequence shown here is derived from an EMBL/GenBank/DDBJ whole genome shotgun (WGS) entry which is preliminary data.</text>
</comment>
<dbReference type="GO" id="GO:0031261">
    <property type="term" value="C:DNA replication preinitiation complex"/>
    <property type="evidence" value="ECO:0007669"/>
    <property type="project" value="TreeGrafter"/>
</dbReference>
<evidence type="ECO:0000256" key="1">
    <source>
        <dbReference type="ARBA" id="ARBA00004123"/>
    </source>
</evidence>
<evidence type="ECO:0000313" key="14">
    <source>
        <dbReference type="EMBL" id="GKZ22459.1"/>
    </source>
</evidence>
<reference evidence="14" key="1">
    <citation type="submission" date="2022-07" db="EMBL/GenBank/DDBJ databases">
        <title>Taxonomy of Aspergillus series Nigri: significant species reduction supported by multi-species coalescent approaches.</title>
        <authorList>
            <person name="Bian C."/>
            <person name="Kusuya Y."/>
            <person name="Sklenar F."/>
            <person name="D'hooge E."/>
            <person name="Yaguchi T."/>
            <person name="Takahashi H."/>
            <person name="Hubka V."/>
        </authorList>
    </citation>
    <scope>NUCLEOTIDE SEQUENCE</scope>
    <source>
        <strain evidence="14">CBS 733.88</strain>
    </source>
</reference>
<dbReference type="EMBL" id="BROQ01000052">
    <property type="protein sequence ID" value="GKZ22459.1"/>
    <property type="molecule type" value="Genomic_DNA"/>
</dbReference>
<dbReference type="Pfam" id="PF07034">
    <property type="entry name" value="ORC3_N"/>
    <property type="match status" value="1"/>
</dbReference>
<comment type="function">
    <text evidence="9">Component of the origin recognition complex (ORC) that binds origins of replication. DNA-binding is ATP-dependent. The specific DNA sequences that define origins of replication have not been identified yet. ORC is required to assemble the pre-replication complex necessary to initiate DNA replication. Binds histone H3 and H4 trimethylation marks H3K9me3, H3K27me3 and H4K20me3.</text>
</comment>
<evidence type="ECO:0000256" key="2">
    <source>
        <dbReference type="ARBA" id="ARBA00010977"/>
    </source>
</evidence>
<keyword evidence="4" id="KW-0597">Phosphoprotein</keyword>
<dbReference type="PANTHER" id="PTHR12748:SF0">
    <property type="entry name" value="ORIGIN RECOGNITION COMPLEX SUBUNIT 3"/>
    <property type="match status" value="1"/>
</dbReference>
<comment type="subunit">
    <text evidence="8">Component of ORC, a complex composed of at least 6 subunits: ORC1, ORC2, ORC3, ORC4, ORC5 and ORC6. ORC is regulated in a cell-cycle dependent manner. It is sequentially assembled at the exit from anaphase of mitosis and disassembled as cells enter S phase.</text>
</comment>
<evidence type="ECO:0000259" key="11">
    <source>
        <dbReference type="Pfam" id="PF07034"/>
    </source>
</evidence>
<sequence>MDLDSLEVEAANAPKDSTNHQGVYIYTPTDQSKTSGERPSKRRKVAAKKQDEESKTHPFVPLLNGEEDENSVEARYKTYQQLWSTQEAKIQEILDDVDSEVLTSVSSFVRSTSPQTYDGCIPAALVTVGSNVSSLARLLARLNDQFTTAGDGGAIVLESGDAPNLKTTLKNIIRFAITNTEENDGYQAFLTDREGPRLLGYDLDLLGDYVKRKGIKKLVLAFRDSEAFDPGILTDLLSLLSSWLDRIPFTLLFGISTSVELFEGRLPRSTVALLRGRYFEIHEASNCVDRIYGRLQAEQDGKIWLGRNITNVLFEKSNDSFQTPEAFSRTVKYAYMSHFFANPLAVLLADEMVPSMRRGLVCEAIRNLPSFRFHCEELLEQGSAKQVRDLLENDDVLFQQCLEHLKDGQQKMRDIFQCVKLTHLLLKKLSLGKKTSISELSLRALSGDLQDSQLVIDIFQSAKTLDSTTLTEVLNILPSTLTDRPELQQIQTDFDALIQAYQGTEPLRTAYDKRHSVVATTVVQQRVKLSKGKAKLPQEHLEYTQIIDRFHTLLEAYFGQTLQSPQDLVLHEIFLFDMRNPLKEIFSPRPRFAVERALSNPFDYLISDSPEKSEAAARVSANQPATSILYQLYLESGSLVNVYDLWQAFYAVFESEQGDSCDERTTMALFYRGLSELKALGMVKSSRKKADHVAKSAWMGL</sequence>
<evidence type="ECO:0000313" key="15">
    <source>
        <dbReference type="Proteomes" id="UP001143548"/>
    </source>
</evidence>
<keyword evidence="5" id="KW-0235">DNA replication</keyword>
<evidence type="ECO:0000256" key="8">
    <source>
        <dbReference type="ARBA" id="ARBA00026084"/>
    </source>
</evidence>
<dbReference type="PANTHER" id="PTHR12748">
    <property type="entry name" value="ORIGIN RECOGNITION COMPLEX SUBUNIT 3"/>
    <property type="match status" value="1"/>
</dbReference>
<evidence type="ECO:0000256" key="5">
    <source>
        <dbReference type="ARBA" id="ARBA00022705"/>
    </source>
</evidence>
<protein>
    <recommendedName>
        <fullName evidence="3">Origin recognition complex subunit 3</fullName>
    </recommendedName>
</protein>
<feature type="region of interest" description="Disordered" evidence="10">
    <location>
        <begin position="1"/>
        <end position="63"/>
    </location>
</feature>
<dbReference type="GO" id="GO:0003688">
    <property type="term" value="F:DNA replication origin binding"/>
    <property type="evidence" value="ECO:0007669"/>
    <property type="project" value="TreeGrafter"/>
</dbReference>
<gene>
    <name evidence="14" type="ORF">AbraCBS73388_008613</name>
</gene>
<evidence type="ECO:0000256" key="6">
    <source>
        <dbReference type="ARBA" id="ARBA00023125"/>
    </source>
</evidence>
<dbReference type="InterPro" id="IPR045667">
    <property type="entry name" value="ORC3_N"/>
</dbReference>
<dbReference type="GO" id="GO:0005664">
    <property type="term" value="C:nuclear origin of replication recognition complex"/>
    <property type="evidence" value="ECO:0007669"/>
    <property type="project" value="InterPro"/>
</dbReference>
<dbReference type="Proteomes" id="UP001143548">
    <property type="component" value="Unassembled WGS sequence"/>
</dbReference>
<feature type="domain" description="Origin recognition complex subunit 3 insertion" evidence="13">
    <location>
        <begin position="362"/>
        <end position="578"/>
    </location>
</feature>